<evidence type="ECO:0000313" key="2">
    <source>
        <dbReference type="EMBL" id="GAA0542248.1"/>
    </source>
</evidence>
<feature type="domain" description="SH3b" evidence="1">
    <location>
        <begin position="6"/>
        <end position="68"/>
    </location>
</feature>
<dbReference type="PROSITE" id="PS51781">
    <property type="entry name" value="SH3B"/>
    <property type="match status" value="1"/>
</dbReference>
<sequence>MSVKKYGLYEVTAVKLNVRNRPDENSEILGHLTKGTRIKVYSFTSDWALIMYSENLNWVSADYLVLVSKD</sequence>
<dbReference type="SMART" id="SM00287">
    <property type="entry name" value="SH3b"/>
    <property type="match status" value="1"/>
</dbReference>
<organism evidence="2 3">
    <name type="scientific">Rheinheimera aquimaris</name>
    <dbReference type="NCBI Taxonomy" id="412437"/>
    <lineage>
        <taxon>Bacteria</taxon>
        <taxon>Pseudomonadati</taxon>
        <taxon>Pseudomonadota</taxon>
        <taxon>Gammaproteobacteria</taxon>
        <taxon>Chromatiales</taxon>
        <taxon>Chromatiaceae</taxon>
        <taxon>Rheinheimera</taxon>
    </lineage>
</organism>
<evidence type="ECO:0000259" key="1">
    <source>
        <dbReference type="PROSITE" id="PS51781"/>
    </source>
</evidence>
<dbReference type="Pfam" id="PF08239">
    <property type="entry name" value="SH3_3"/>
    <property type="match status" value="1"/>
</dbReference>
<evidence type="ECO:0000313" key="3">
    <source>
        <dbReference type="Proteomes" id="UP001501169"/>
    </source>
</evidence>
<accession>A0ABN1DGE9</accession>
<proteinExistence type="predicted"/>
<gene>
    <name evidence="2" type="ORF">GCM10009098_07410</name>
</gene>
<name>A0ABN1DGE9_9GAMM</name>
<comment type="caution">
    <text evidence="2">The sequence shown here is derived from an EMBL/GenBank/DDBJ whole genome shotgun (WGS) entry which is preliminary data.</text>
</comment>
<dbReference type="Gene3D" id="2.30.30.40">
    <property type="entry name" value="SH3 Domains"/>
    <property type="match status" value="1"/>
</dbReference>
<dbReference type="InterPro" id="IPR003646">
    <property type="entry name" value="SH3-like_bac-type"/>
</dbReference>
<dbReference type="Proteomes" id="UP001501169">
    <property type="component" value="Unassembled WGS sequence"/>
</dbReference>
<reference evidence="2 3" key="1">
    <citation type="journal article" date="2019" name="Int. J. Syst. Evol. Microbiol.">
        <title>The Global Catalogue of Microorganisms (GCM) 10K type strain sequencing project: providing services to taxonomists for standard genome sequencing and annotation.</title>
        <authorList>
            <consortium name="The Broad Institute Genomics Platform"/>
            <consortium name="The Broad Institute Genome Sequencing Center for Infectious Disease"/>
            <person name="Wu L."/>
            <person name="Ma J."/>
        </authorList>
    </citation>
    <scope>NUCLEOTIDE SEQUENCE [LARGE SCALE GENOMIC DNA]</scope>
    <source>
        <strain evidence="2 3">JCM 14331</strain>
    </source>
</reference>
<keyword evidence="3" id="KW-1185">Reference proteome</keyword>
<dbReference type="EMBL" id="BAAAEO010000001">
    <property type="protein sequence ID" value="GAA0542248.1"/>
    <property type="molecule type" value="Genomic_DNA"/>
</dbReference>
<protein>
    <recommendedName>
        <fullName evidence="1">SH3b domain-containing protein</fullName>
    </recommendedName>
</protein>